<evidence type="ECO:0000256" key="1">
    <source>
        <dbReference type="ARBA" id="ARBA00004533"/>
    </source>
</evidence>
<dbReference type="RefSeq" id="WP_006913142.1">
    <property type="nucleotide sequence ID" value="NZ_AFNV02000002.1"/>
</dbReference>
<evidence type="ECO:0000256" key="5">
    <source>
        <dbReference type="ARBA" id="ARBA00023136"/>
    </source>
</evidence>
<dbReference type="PANTHER" id="PTHR30606:SF10">
    <property type="entry name" value="PHOSPHATIDYLINOSITOL MANNOSIDE ACYLTRANSFERASE"/>
    <property type="match status" value="1"/>
</dbReference>
<keyword evidence="9" id="KW-1185">Reference proteome</keyword>
<evidence type="ECO:0000313" key="8">
    <source>
        <dbReference type="EMBL" id="ERJ20568.1"/>
    </source>
</evidence>
<dbReference type="CDD" id="cd07984">
    <property type="entry name" value="LPLAT_LABLAT-like"/>
    <property type="match status" value="1"/>
</dbReference>
<dbReference type="EMBL" id="AFNV02000002">
    <property type="protein sequence ID" value="ERJ20568.1"/>
    <property type="molecule type" value="Genomic_DNA"/>
</dbReference>
<gene>
    <name evidence="8" type="ORF">SSPSH_000292</name>
</gene>
<dbReference type="PANTHER" id="PTHR30606">
    <property type="entry name" value="LIPID A BIOSYNTHESIS LAUROYL ACYLTRANSFERASE"/>
    <property type="match status" value="1"/>
</dbReference>
<dbReference type="EC" id="2.3.1.-" evidence="8"/>
<evidence type="ECO:0000313" key="9">
    <source>
        <dbReference type="Proteomes" id="UP000006242"/>
    </source>
</evidence>
<name>U2G362_9GAMM</name>
<keyword evidence="6 8" id="KW-0012">Acyltransferase</keyword>
<dbReference type="OrthoDB" id="5798399at2"/>
<dbReference type="GO" id="GO:0005886">
    <property type="term" value="C:plasma membrane"/>
    <property type="evidence" value="ECO:0007669"/>
    <property type="project" value="UniProtKB-SubCell"/>
</dbReference>
<dbReference type="GO" id="GO:0016746">
    <property type="term" value="F:acyltransferase activity"/>
    <property type="evidence" value="ECO:0007669"/>
    <property type="project" value="UniProtKB-KW"/>
</dbReference>
<comment type="subcellular location">
    <subcellularLocation>
        <location evidence="1">Cell inner membrane</location>
    </subcellularLocation>
</comment>
<evidence type="ECO:0000256" key="4">
    <source>
        <dbReference type="ARBA" id="ARBA00022679"/>
    </source>
</evidence>
<keyword evidence="7" id="KW-1133">Transmembrane helix</keyword>
<keyword evidence="2" id="KW-1003">Cell membrane</keyword>
<keyword evidence="4 8" id="KW-0808">Transferase</keyword>
<dbReference type="InterPro" id="IPR004960">
    <property type="entry name" value="LipA_acyltrans"/>
</dbReference>
<dbReference type="Pfam" id="PF03279">
    <property type="entry name" value="Lip_A_acyltrans"/>
    <property type="match status" value="1"/>
</dbReference>
<comment type="caution">
    <text evidence="8">The sequence shown here is derived from an EMBL/GenBank/DDBJ whole genome shotgun (WGS) entry which is preliminary data.</text>
</comment>
<proteinExistence type="predicted"/>
<evidence type="ECO:0000256" key="2">
    <source>
        <dbReference type="ARBA" id="ARBA00022475"/>
    </source>
</evidence>
<evidence type="ECO:0000256" key="3">
    <source>
        <dbReference type="ARBA" id="ARBA00022519"/>
    </source>
</evidence>
<keyword evidence="7" id="KW-0812">Transmembrane</keyword>
<keyword evidence="3" id="KW-0997">Cell inner membrane</keyword>
<reference evidence="8 9" key="2">
    <citation type="journal article" date="2013" name="PLoS ONE">
        <title>INDIGO - INtegrated Data Warehouse of MIcrobial GenOmes with Examples from the Red Sea Extremophiles.</title>
        <authorList>
            <person name="Alam I."/>
            <person name="Antunes A."/>
            <person name="Kamau A.A."/>
            <person name="Ba Alawi W."/>
            <person name="Kalkatawi M."/>
            <person name="Stingl U."/>
            <person name="Bajic V.B."/>
        </authorList>
    </citation>
    <scope>NUCLEOTIDE SEQUENCE [LARGE SCALE GENOMIC DNA]</scope>
    <source>
        <strain evidence="8 9">E1L3A</strain>
    </source>
</reference>
<reference evidence="8 9" key="1">
    <citation type="journal article" date="2011" name="J. Bacteriol.">
        <title>Genome sequence of Salinisphaera shabanensis, a gammaproteobacterium from the harsh, variable environment of the brine-seawater interface of the Shaban Deep in the Red Sea.</title>
        <authorList>
            <person name="Antunes A."/>
            <person name="Alam I."/>
            <person name="Bajic V.B."/>
            <person name="Stingl U."/>
        </authorList>
    </citation>
    <scope>NUCLEOTIDE SEQUENCE [LARGE SCALE GENOMIC DNA]</scope>
    <source>
        <strain evidence="8 9">E1L3A</strain>
    </source>
</reference>
<feature type="transmembrane region" description="Helical" evidence="7">
    <location>
        <begin position="21"/>
        <end position="38"/>
    </location>
</feature>
<evidence type="ECO:0000256" key="7">
    <source>
        <dbReference type="SAM" id="Phobius"/>
    </source>
</evidence>
<accession>U2G362</accession>
<dbReference type="GO" id="GO:0009247">
    <property type="term" value="P:glycolipid biosynthetic process"/>
    <property type="evidence" value="ECO:0007669"/>
    <property type="project" value="UniProtKB-ARBA"/>
</dbReference>
<protein>
    <submittedName>
        <fullName evidence="8">Lipid A biosynthesis lauroyl acyltransferase protein</fullName>
        <ecNumber evidence="8">2.3.1.-</ecNumber>
    </submittedName>
</protein>
<organism evidence="8 9">
    <name type="scientific">Salinisphaera shabanensis E1L3A</name>
    <dbReference type="NCBI Taxonomy" id="1033802"/>
    <lineage>
        <taxon>Bacteria</taxon>
        <taxon>Pseudomonadati</taxon>
        <taxon>Pseudomonadota</taxon>
        <taxon>Gammaproteobacteria</taxon>
        <taxon>Salinisphaerales</taxon>
        <taxon>Salinisphaeraceae</taxon>
        <taxon>Salinisphaera</taxon>
    </lineage>
</organism>
<dbReference type="eggNOG" id="COG1560">
    <property type="taxonomic scope" value="Bacteria"/>
</dbReference>
<sequence>MARYYFLPQRLQKAVRLPQRLVWWVEYIVIGGLIELFKRLPIRLSMRFAAFVFGLFGPYTPRADKVRANLMVAFPQTPDTRLEELMRDSYRHLGVAIAELASLKQIWRERERRIEFTLEPGAVMPTPDKRSVFVTAHLGAWQLTPLIGPHYGVTLPVIYAPEQNPLVDRKLGAMRRAFGGPLVSRDGGIRVLMRALDQGQSIGLTADTRMDAGESLPFFDEPAMTNTAPARLALRYDCDLVPVLAERLPGARYRVKLFAPIRARADAADRQARVQDMTGQLNRLFEQWIRDRPDQWLCLKRRWPKAVYKRLQAR</sequence>
<evidence type="ECO:0000256" key="6">
    <source>
        <dbReference type="ARBA" id="ARBA00023315"/>
    </source>
</evidence>
<dbReference type="AlphaFoldDB" id="U2G362"/>
<keyword evidence="5 7" id="KW-0472">Membrane</keyword>
<dbReference type="STRING" id="1033802.SSPSH_000292"/>
<dbReference type="Proteomes" id="UP000006242">
    <property type="component" value="Unassembled WGS sequence"/>
</dbReference>